<evidence type="ECO:0000313" key="3">
    <source>
        <dbReference type="Proteomes" id="UP001642360"/>
    </source>
</evidence>
<dbReference type="PANTHER" id="PTHR47000">
    <property type="entry name" value="ADENINE NUCLEOTIDE ALPHA HYDROLASES-LIKE SUPERFAMILY PROTEIN"/>
    <property type="match status" value="1"/>
</dbReference>
<dbReference type="SUPFAM" id="SSF52402">
    <property type="entry name" value="Adenine nucleotide alpha hydrolases-like"/>
    <property type="match status" value="1"/>
</dbReference>
<dbReference type="AlphaFoldDB" id="A0ABC8UKB6"/>
<evidence type="ECO:0000313" key="2">
    <source>
        <dbReference type="EMBL" id="CAK9181464.1"/>
    </source>
</evidence>
<sequence length="230" mass="26117">MIVARTRSPGSCVGRISVNVRVRSPFHQCKRRYNSTKTYEKTEFSSKSSEKDFNRATLEPETECGNRVMVVVDSSPESKGALHWALSHTVQSQDTIILLHVTKPCKQGGNSEKKLDQKAYELLCTMKQLCQVRRPGVQVDIVLRQGKEKGPIIVKDAKQQRISLLLLGQTSRSLMWCLRKMWTGKRRGSSIVDYCIQNANCMTIAVRKKSRKNGGYLITTKSHKDFWLLA</sequence>
<proteinExistence type="predicted"/>
<organism evidence="2 3">
    <name type="scientific">Ilex paraguariensis</name>
    <name type="common">yerba mate</name>
    <dbReference type="NCBI Taxonomy" id="185542"/>
    <lineage>
        <taxon>Eukaryota</taxon>
        <taxon>Viridiplantae</taxon>
        <taxon>Streptophyta</taxon>
        <taxon>Embryophyta</taxon>
        <taxon>Tracheophyta</taxon>
        <taxon>Spermatophyta</taxon>
        <taxon>Magnoliopsida</taxon>
        <taxon>eudicotyledons</taxon>
        <taxon>Gunneridae</taxon>
        <taxon>Pentapetalae</taxon>
        <taxon>asterids</taxon>
        <taxon>campanulids</taxon>
        <taxon>Aquifoliales</taxon>
        <taxon>Aquifoliaceae</taxon>
        <taxon>Ilex</taxon>
    </lineage>
</organism>
<dbReference type="EMBL" id="CAUOFW020008057">
    <property type="protein sequence ID" value="CAK9181464.1"/>
    <property type="molecule type" value="Genomic_DNA"/>
</dbReference>
<dbReference type="Gene3D" id="3.40.50.620">
    <property type="entry name" value="HUPs"/>
    <property type="match status" value="1"/>
</dbReference>
<dbReference type="CDD" id="cd00293">
    <property type="entry name" value="USP-like"/>
    <property type="match status" value="1"/>
</dbReference>
<reference evidence="2 3" key="1">
    <citation type="submission" date="2024-02" db="EMBL/GenBank/DDBJ databases">
        <authorList>
            <person name="Vignale AGUSTIN F."/>
            <person name="Sosa J E."/>
            <person name="Modenutti C."/>
        </authorList>
    </citation>
    <scope>NUCLEOTIDE SEQUENCE [LARGE SCALE GENOMIC DNA]</scope>
</reference>
<dbReference type="Pfam" id="PF00582">
    <property type="entry name" value="Usp"/>
    <property type="match status" value="1"/>
</dbReference>
<name>A0ABC8UKB6_9AQUA</name>
<dbReference type="Proteomes" id="UP001642360">
    <property type="component" value="Unassembled WGS sequence"/>
</dbReference>
<gene>
    <name evidence="2" type="ORF">ILEXP_LOCUS51536</name>
</gene>
<accession>A0ABC8UKB6</accession>
<protein>
    <recommendedName>
        <fullName evidence="1">UspA domain-containing protein</fullName>
    </recommendedName>
</protein>
<dbReference type="PANTHER" id="PTHR47000:SF3">
    <property type="entry name" value="ADENINE NUCLEOTIDE ALPHA HYDROLASES-LIKE SUPERFAMILY PROTEIN"/>
    <property type="match status" value="1"/>
</dbReference>
<dbReference type="InterPro" id="IPR014729">
    <property type="entry name" value="Rossmann-like_a/b/a_fold"/>
</dbReference>
<comment type="caution">
    <text evidence="2">The sequence shown here is derived from an EMBL/GenBank/DDBJ whole genome shotgun (WGS) entry which is preliminary data.</text>
</comment>
<keyword evidence="3" id="KW-1185">Reference proteome</keyword>
<feature type="domain" description="UspA" evidence="1">
    <location>
        <begin position="67"/>
        <end position="207"/>
    </location>
</feature>
<evidence type="ECO:0000259" key="1">
    <source>
        <dbReference type="Pfam" id="PF00582"/>
    </source>
</evidence>
<dbReference type="InterPro" id="IPR006016">
    <property type="entry name" value="UspA"/>
</dbReference>